<dbReference type="EMBL" id="JAINUF010000004">
    <property type="protein sequence ID" value="KAJ8365286.1"/>
    <property type="molecule type" value="Genomic_DNA"/>
</dbReference>
<sequence>MTAWFLKLCLHSYAAIDYSWWGHLSNPPTPHPPSWCSCCSITLSLTVFSLSFFSAFCRRGLRMPRISRVAVRLPVCCRLPLPPHHRCQLLPPPSAPGSPPSLPPHLDCHLAAANSIIMDIGCFDHAGL</sequence>
<comment type="caution">
    <text evidence="1">The sequence shown here is derived from an EMBL/GenBank/DDBJ whole genome shotgun (WGS) entry which is preliminary data.</text>
</comment>
<proteinExistence type="predicted"/>
<gene>
    <name evidence="1" type="ORF">SKAU_G00141170</name>
</gene>
<organism evidence="1 2">
    <name type="scientific">Synaphobranchus kaupii</name>
    <name type="common">Kaup's arrowtooth eel</name>
    <dbReference type="NCBI Taxonomy" id="118154"/>
    <lineage>
        <taxon>Eukaryota</taxon>
        <taxon>Metazoa</taxon>
        <taxon>Chordata</taxon>
        <taxon>Craniata</taxon>
        <taxon>Vertebrata</taxon>
        <taxon>Euteleostomi</taxon>
        <taxon>Actinopterygii</taxon>
        <taxon>Neopterygii</taxon>
        <taxon>Teleostei</taxon>
        <taxon>Anguilliformes</taxon>
        <taxon>Synaphobranchidae</taxon>
        <taxon>Synaphobranchus</taxon>
    </lineage>
</organism>
<keyword evidence="2" id="KW-1185">Reference proteome</keyword>
<name>A0A9Q1J403_SYNKA</name>
<evidence type="ECO:0000313" key="1">
    <source>
        <dbReference type="EMBL" id="KAJ8365286.1"/>
    </source>
</evidence>
<protein>
    <submittedName>
        <fullName evidence="1">Uncharacterized protein</fullName>
    </submittedName>
</protein>
<accession>A0A9Q1J403</accession>
<reference evidence="1" key="1">
    <citation type="journal article" date="2023" name="Science">
        <title>Genome structures resolve the early diversification of teleost fishes.</title>
        <authorList>
            <person name="Parey E."/>
            <person name="Louis A."/>
            <person name="Montfort J."/>
            <person name="Bouchez O."/>
            <person name="Roques C."/>
            <person name="Iampietro C."/>
            <person name="Lluch J."/>
            <person name="Castinel A."/>
            <person name="Donnadieu C."/>
            <person name="Desvignes T."/>
            <person name="Floi Bucao C."/>
            <person name="Jouanno E."/>
            <person name="Wen M."/>
            <person name="Mejri S."/>
            <person name="Dirks R."/>
            <person name="Jansen H."/>
            <person name="Henkel C."/>
            <person name="Chen W.J."/>
            <person name="Zahm M."/>
            <person name="Cabau C."/>
            <person name="Klopp C."/>
            <person name="Thompson A.W."/>
            <person name="Robinson-Rechavi M."/>
            <person name="Braasch I."/>
            <person name="Lecointre G."/>
            <person name="Bobe J."/>
            <person name="Postlethwait J.H."/>
            <person name="Berthelot C."/>
            <person name="Roest Crollius H."/>
            <person name="Guiguen Y."/>
        </authorList>
    </citation>
    <scope>NUCLEOTIDE SEQUENCE</scope>
    <source>
        <tissue evidence="1">Blood</tissue>
    </source>
</reference>
<dbReference type="Proteomes" id="UP001152622">
    <property type="component" value="Chromosome 4"/>
</dbReference>
<evidence type="ECO:0000313" key="2">
    <source>
        <dbReference type="Proteomes" id="UP001152622"/>
    </source>
</evidence>
<dbReference type="AlphaFoldDB" id="A0A9Q1J403"/>